<proteinExistence type="predicted"/>
<dbReference type="EMBL" id="QRXG01000006">
    <property type="protein sequence ID" value="RGT82434.1"/>
    <property type="molecule type" value="Genomic_DNA"/>
</dbReference>
<gene>
    <name evidence="1" type="ORF">DWX06_05700</name>
</gene>
<evidence type="ECO:0000313" key="1">
    <source>
        <dbReference type="EMBL" id="RGT82434.1"/>
    </source>
</evidence>
<protein>
    <submittedName>
        <fullName evidence="1">Uncharacterized protein</fullName>
    </submittedName>
</protein>
<evidence type="ECO:0000313" key="2">
    <source>
        <dbReference type="Proteomes" id="UP000284296"/>
    </source>
</evidence>
<dbReference type="Proteomes" id="UP000284296">
    <property type="component" value="Unassembled WGS sequence"/>
</dbReference>
<sequence length="85" mass="9831">MRIHYEEKKKKMETVRLIIFDQAVIDVVSGTVSRKEILENFIVTNNEMMTVVGENSLPRLGKALVADSHIFKINRESLLWKHCMG</sequence>
<comment type="caution">
    <text evidence="1">The sequence shown here is derived from an EMBL/GenBank/DDBJ whole genome shotgun (WGS) entry which is preliminary data.</text>
</comment>
<accession>A0A412Q5H4</accession>
<dbReference type="RefSeq" id="WP_118003916.1">
    <property type="nucleotide sequence ID" value="NZ_QRXF01000005.1"/>
</dbReference>
<organism evidence="1 2">
    <name type="scientific">Agathobacter rectalis</name>
    <dbReference type="NCBI Taxonomy" id="39491"/>
    <lineage>
        <taxon>Bacteria</taxon>
        <taxon>Bacillati</taxon>
        <taxon>Bacillota</taxon>
        <taxon>Clostridia</taxon>
        <taxon>Lachnospirales</taxon>
        <taxon>Lachnospiraceae</taxon>
        <taxon>Agathobacter</taxon>
    </lineage>
</organism>
<dbReference type="AlphaFoldDB" id="A0A412Q5H4"/>
<name>A0A412Q5H4_9FIRM</name>
<reference evidence="1 2" key="1">
    <citation type="submission" date="2018-08" db="EMBL/GenBank/DDBJ databases">
        <title>A genome reference for cultivated species of the human gut microbiota.</title>
        <authorList>
            <person name="Zou Y."/>
            <person name="Xue W."/>
            <person name="Luo G."/>
        </authorList>
    </citation>
    <scope>NUCLEOTIDE SEQUENCE [LARGE SCALE GENOMIC DNA]</scope>
    <source>
        <strain evidence="1 2">AF18-16LB</strain>
    </source>
</reference>